<feature type="region of interest" description="Disordered" evidence="1">
    <location>
        <begin position="1"/>
        <end position="24"/>
    </location>
</feature>
<name>A0A841RLY4_9BACI</name>
<dbReference type="Pfam" id="PF07875">
    <property type="entry name" value="Coat_F"/>
    <property type="match status" value="1"/>
</dbReference>
<dbReference type="InterPro" id="IPR012851">
    <property type="entry name" value="Spore_coat_CotF-like"/>
</dbReference>
<evidence type="ECO:0000313" key="3">
    <source>
        <dbReference type="Proteomes" id="UP000572212"/>
    </source>
</evidence>
<keyword evidence="2" id="KW-0167">Capsid protein</keyword>
<reference evidence="2 3" key="1">
    <citation type="submission" date="2020-08" db="EMBL/GenBank/DDBJ databases">
        <title>Genomic Encyclopedia of Type Strains, Phase IV (KMG-IV): sequencing the most valuable type-strain genomes for metagenomic binning, comparative biology and taxonomic classification.</title>
        <authorList>
            <person name="Goeker M."/>
        </authorList>
    </citation>
    <scope>NUCLEOTIDE SEQUENCE [LARGE SCALE GENOMIC DNA]</scope>
    <source>
        <strain evidence="2 3">DSM 11805</strain>
    </source>
</reference>
<gene>
    <name evidence="2" type="ORF">GGQ92_002597</name>
</gene>
<proteinExistence type="predicted"/>
<protein>
    <submittedName>
        <fullName evidence="2">Spore coat protein CotF</fullName>
    </submittedName>
</protein>
<keyword evidence="3" id="KW-1185">Reference proteome</keyword>
<dbReference type="RefSeq" id="WP_184249568.1">
    <property type="nucleotide sequence ID" value="NZ_BAAACU010000056.1"/>
</dbReference>
<feature type="compositionally biased region" description="Polar residues" evidence="1">
    <location>
        <begin position="1"/>
        <end position="21"/>
    </location>
</feature>
<evidence type="ECO:0000313" key="2">
    <source>
        <dbReference type="EMBL" id="MBB6513781.1"/>
    </source>
</evidence>
<organism evidence="2 3">
    <name type="scientific">Gracilibacillus halotolerans</name>
    <dbReference type="NCBI Taxonomy" id="74386"/>
    <lineage>
        <taxon>Bacteria</taxon>
        <taxon>Bacillati</taxon>
        <taxon>Bacillota</taxon>
        <taxon>Bacilli</taxon>
        <taxon>Bacillales</taxon>
        <taxon>Bacillaceae</taxon>
        <taxon>Gracilibacillus</taxon>
    </lineage>
</organism>
<keyword evidence="2" id="KW-0946">Virion</keyword>
<accession>A0A841RLY4</accession>
<dbReference type="Proteomes" id="UP000572212">
    <property type="component" value="Unassembled WGS sequence"/>
</dbReference>
<comment type="caution">
    <text evidence="2">The sequence shown here is derived from an EMBL/GenBank/DDBJ whole genome shotgun (WGS) entry which is preliminary data.</text>
</comment>
<evidence type="ECO:0000256" key="1">
    <source>
        <dbReference type="SAM" id="MobiDB-lite"/>
    </source>
</evidence>
<dbReference type="AlphaFoldDB" id="A0A841RLY4"/>
<dbReference type="InterPro" id="IPR012347">
    <property type="entry name" value="Ferritin-like"/>
</dbReference>
<dbReference type="EMBL" id="JACHON010000016">
    <property type="protein sequence ID" value="MBB6513781.1"/>
    <property type="molecule type" value="Genomic_DNA"/>
</dbReference>
<sequence length="108" mass="12993">MQQQNSKVKNPETPIQKNPTMNDRDFLNDILSTEKYLTQAYSIALNEASNQNLYQDLLQIFEETQNCQRELYNTMFKHGWYGLEKEEQQKIQQSFQQFQQYKNQLPVH</sequence>
<dbReference type="Gene3D" id="1.20.1260.10">
    <property type="match status" value="1"/>
</dbReference>